<name>A0A6M1SWY1_9BACT</name>
<organism evidence="1 2">
    <name type="scientific">Halalkalibaculum roseum</name>
    <dbReference type="NCBI Taxonomy" id="2709311"/>
    <lineage>
        <taxon>Bacteria</taxon>
        <taxon>Pseudomonadati</taxon>
        <taxon>Balneolota</taxon>
        <taxon>Balneolia</taxon>
        <taxon>Balneolales</taxon>
        <taxon>Balneolaceae</taxon>
        <taxon>Halalkalibaculum</taxon>
    </lineage>
</organism>
<gene>
    <name evidence="1" type="ORF">G3570_02950</name>
</gene>
<dbReference type="AlphaFoldDB" id="A0A6M1SWY1"/>
<proteinExistence type="predicted"/>
<reference evidence="1 2" key="1">
    <citation type="submission" date="2020-02" db="EMBL/GenBank/DDBJ databases">
        <title>Balneolaceae bacterium YR4-1, complete genome.</title>
        <authorList>
            <person name="Li Y."/>
            <person name="Wu S."/>
        </authorList>
    </citation>
    <scope>NUCLEOTIDE SEQUENCE [LARGE SCALE GENOMIC DNA]</scope>
    <source>
        <strain evidence="1 2">YR4-1</strain>
    </source>
</reference>
<sequence length="121" mass="13979">MEEDFESVDFVIQGKVTDIKDLDYSNIESTLAYRLNPEYVDSAGYYVEINVSQKFKGSVPDTIIITPSWSGCDFFFRINSEYVIFGYRNSDGHYHTNICTKTFKLDDTKLNRFKAVIEKGN</sequence>
<accession>A0A6M1SWY1</accession>
<comment type="caution">
    <text evidence="1">The sequence shown here is derived from an EMBL/GenBank/DDBJ whole genome shotgun (WGS) entry which is preliminary data.</text>
</comment>
<evidence type="ECO:0000313" key="2">
    <source>
        <dbReference type="Proteomes" id="UP000473278"/>
    </source>
</evidence>
<protein>
    <submittedName>
        <fullName evidence="1">Uncharacterized protein</fullName>
    </submittedName>
</protein>
<keyword evidence="2" id="KW-1185">Reference proteome</keyword>
<dbReference type="InterPro" id="IPR008993">
    <property type="entry name" value="TIMP-like_OB-fold"/>
</dbReference>
<dbReference type="SUPFAM" id="SSF50242">
    <property type="entry name" value="TIMP-like"/>
    <property type="match status" value="1"/>
</dbReference>
<dbReference type="Proteomes" id="UP000473278">
    <property type="component" value="Unassembled WGS sequence"/>
</dbReference>
<dbReference type="EMBL" id="JAALLT010000001">
    <property type="protein sequence ID" value="NGP75574.1"/>
    <property type="molecule type" value="Genomic_DNA"/>
</dbReference>
<evidence type="ECO:0000313" key="1">
    <source>
        <dbReference type="EMBL" id="NGP75574.1"/>
    </source>
</evidence>
<dbReference type="Gene3D" id="2.40.50.120">
    <property type="match status" value="1"/>
</dbReference>